<evidence type="ECO:0000313" key="2">
    <source>
        <dbReference type="EMBL" id="VVC38192.1"/>
    </source>
</evidence>
<feature type="compositionally biased region" description="Basic and acidic residues" evidence="1">
    <location>
        <begin position="17"/>
        <end position="32"/>
    </location>
</feature>
<organism evidence="2 3">
    <name type="scientific">Cinara cedri</name>
    <dbReference type="NCBI Taxonomy" id="506608"/>
    <lineage>
        <taxon>Eukaryota</taxon>
        <taxon>Metazoa</taxon>
        <taxon>Ecdysozoa</taxon>
        <taxon>Arthropoda</taxon>
        <taxon>Hexapoda</taxon>
        <taxon>Insecta</taxon>
        <taxon>Pterygota</taxon>
        <taxon>Neoptera</taxon>
        <taxon>Paraneoptera</taxon>
        <taxon>Hemiptera</taxon>
        <taxon>Sternorrhyncha</taxon>
        <taxon>Aphidomorpha</taxon>
        <taxon>Aphidoidea</taxon>
        <taxon>Aphididae</taxon>
        <taxon>Lachninae</taxon>
        <taxon>Cinara</taxon>
    </lineage>
</organism>
<sequence>MEDVIYHPYSNALGMESGEKRLETSRRNEENRLPGVRSHRDRGMITPCLEFYVIIGIAAGKQTAETEAYTATDKYRETTNIPTASNSCCCGGCRNHSFVPKGKEQSIANRAHQPLPLYTGCKRRRLECRRSLRFAPYPEYCASTVMFKQGYPSVDESTTAASPVQPPAFHLQFNGQPVGFSAFTPDYYQQFPYTFSSSTPPTYSWANTNSTNIMKFTGSSNPVPLDTTTYHASNFGSVPKRKIDLDAELPQPPKMRITEEKVSASLRDMHISNVYKPHNYCLTMDTSEMDTLEETPSLNFSNTKEIIKTEPQNTIVMCEELRKLNNFNSIIPQPLLNVERPNNTVAIWKPQPVVELVRSYSNFKDPESTVIITEITEEEENEILNQDKMLIEENESNIAFEDDGMEL</sequence>
<gene>
    <name evidence="2" type="ORF">CINCED_3A009793</name>
</gene>
<dbReference type="EMBL" id="CABPRJ010001464">
    <property type="protein sequence ID" value="VVC38192.1"/>
    <property type="molecule type" value="Genomic_DNA"/>
</dbReference>
<feature type="region of interest" description="Disordered" evidence="1">
    <location>
        <begin position="16"/>
        <end position="38"/>
    </location>
</feature>
<proteinExistence type="predicted"/>
<accession>A0A5E4N0K0</accession>
<dbReference type="OrthoDB" id="10022757at2759"/>
<reference evidence="2 3" key="1">
    <citation type="submission" date="2019-08" db="EMBL/GenBank/DDBJ databases">
        <authorList>
            <person name="Alioto T."/>
            <person name="Alioto T."/>
            <person name="Gomez Garrido J."/>
        </authorList>
    </citation>
    <scope>NUCLEOTIDE SEQUENCE [LARGE SCALE GENOMIC DNA]</scope>
</reference>
<protein>
    <submittedName>
        <fullName evidence="2">Uncharacterized protein</fullName>
    </submittedName>
</protein>
<keyword evidence="3" id="KW-1185">Reference proteome</keyword>
<dbReference type="AlphaFoldDB" id="A0A5E4N0K0"/>
<evidence type="ECO:0000313" key="3">
    <source>
        <dbReference type="Proteomes" id="UP000325440"/>
    </source>
</evidence>
<dbReference type="Proteomes" id="UP000325440">
    <property type="component" value="Unassembled WGS sequence"/>
</dbReference>
<name>A0A5E4N0K0_9HEMI</name>
<evidence type="ECO:0000256" key="1">
    <source>
        <dbReference type="SAM" id="MobiDB-lite"/>
    </source>
</evidence>